<protein>
    <submittedName>
        <fullName evidence="3">CAAX protease family protein</fullName>
    </submittedName>
</protein>
<feature type="transmembrane region" description="Helical" evidence="1">
    <location>
        <begin position="72"/>
        <end position="91"/>
    </location>
</feature>
<keyword evidence="1" id="KW-0812">Transmembrane</keyword>
<gene>
    <name evidence="3" type="ORF">G9444_0068</name>
</gene>
<feature type="transmembrane region" description="Helical" evidence="1">
    <location>
        <begin position="97"/>
        <end position="114"/>
    </location>
</feature>
<dbReference type="GO" id="GO:0006508">
    <property type="term" value="P:proteolysis"/>
    <property type="evidence" value="ECO:0007669"/>
    <property type="project" value="UniProtKB-KW"/>
</dbReference>
<name>A0A6G9CKB0_RHOER</name>
<sequence length="140" mass="15054">MYLFLKFGIAVGARWPVTDADEIANNQERFDHTVRGGLCTALITAFFTAALPEEVLYRSVVLAAQRRKSGTWISVSVVAVLALAVFAWVHIGFGTGNVVSGLVVGALCTAIALYTRSLWPAIVVHGVYNAVIMVSWALSV</sequence>
<dbReference type="InterPro" id="IPR003675">
    <property type="entry name" value="Rce1/LyrA-like_dom"/>
</dbReference>
<evidence type="ECO:0000256" key="1">
    <source>
        <dbReference type="SAM" id="Phobius"/>
    </source>
</evidence>
<accession>A0A6G9CKB0</accession>
<organism evidence="3 4">
    <name type="scientific">Rhodococcus erythropolis</name>
    <name type="common">Arthrobacter picolinophilus</name>
    <dbReference type="NCBI Taxonomy" id="1833"/>
    <lineage>
        <taxon>Bacteria</taxon>
        <taxon>Bacillati</taxon>
        <taxon>Actinomycetota</taxon>
        <taxon>Actinomycetes</taxon>
        <taxon>Mycobacteriales</taxon>
        <taxon>Nocardiaceae</taxon>
        <taxon>Rhodococcus</taxon>
        <taxon>Rhodococcus erythropolis group</taxon>
    </lineage>
</organism>
<dbReference type="AlphaFoldDB" id="A0A6G9CKB0"/>
<reference evidence="3 4" key="1">
    <citation type="submission" date="2020-03" db="EMBL/GenBank/DDBJ databases">
        <title>Screen low temperature-resistant strains for efficient degradation of petroleum hydrocarbons under the low temperature.</title>
        <authorList>
            <person name="Wang Y."/>
            <person name="Chen J."/>
        </authorList>
    </citation>
    <scope>NUCLEOTIDE SEQUENCE [LARGE SCALE GENOMIC DNA]</scope>
    <source>
        <strain evidence="3 4">KB1</strain>
    </source>
</reference>
<keyword evidence="1" id="KW-0472">Membrane</keyword>
<keyword evidence="1" id="KW-1133">Transmembrane helix</keyword>
<dbReference type="GO" id="GO:0004175">
    <property type="term" value="F:endopeptidase activity"/>
    <property type="evidence" value="ECO:0007669"/>
    <property type="project" value="UniProtKB-ARBA"/>
</dbReference>
<evidence type="ECO:0000313" key="4">
    <source>
        <dbReference type="Proteomes" id="UP000502345"/>
    </source>
</evidence>
<proteinExistence type="predicted"/>
<dbReference type="EMBL" id="CP050124">
    <property type="protein sequence ID" value="QIP37312.1"/>
    <property type="molecule type" value="Genomic_DNA"/>
</dbReference>
<keyword evidence="3" id="KW-0378">Hydrolase</keyword>
<keyword evidence="3" id="KW-0645">Protease</keyword>
<evidence type="ECO:0000259" key="2">
    <source>
        <dbReference type="Pfam" id="PF02517"/>
    </source>
</evidence>
<dbReference type="Proteomes" id="UP000502345">
    <property type="component" value="Chromosome"/>
</dbReference>
<dbReference type="Pfam" id="PF02517">
    <property type="entry name" value="Rce1-like"/>
    <property type="match status" value="1"/>
</dbReference>
<dbReference type="RefSeq" id="WP_030536683.1">
    <property type="nucleotide sequence ID" value="NZ_AP018733.1"/>
</dbReference>
<evidence type="ECO:0000313" key="3">
    <source>
        <dbReference type="EMBL" id="QIP37312.1"/>
    </source>
</evidence>
<feature type="domain" description="CAAX prenyl protease 2/Lysostaphin resistance protein A-like" evidence="2">
    <location>
        <begin position="39"/>
        <end position="131"/>
    </location>
</feature>
<feature type="transmembrane region" description="Helical" evidence="1">
    <location>
        <begin position="34"/>
        <end position="51"/>
    </location>
</feature>
<feature type="transmembrane region" description="Helical" evidence="1">
    <location>
        <begin position="121"/>
        <end position="138"/>
    </location>
</feature>
<dbReference type="GO" id="GO:0080120">
    <property type="term" value="P:CAAX-box protein maturation"/>
    <property type="evidence" value="ECO:0007669"/>
    <property type="project" value="UniProtKB-ARBA"/>
</dbReference>